<protein>
    <submittedName>
        <fullName evidence="2">Uncharacterized protein</fullName>
    </submittedName>
</protein>
<dbReference type="STRING" id="7398.A0A1A9ZUF4"/>
<evidence type="ECO:0000313" key="3">
    <source>
        <dbReference type="Proteomes" id="UP000092445"/>
    </source>
</evidence>
<dbReference type="EnsemblMetazoa" id="GPAI025426-RA">
    <property type="protein sequence ID" value="GPAI025426-PA"/>
    <property type="gene ID" value="GPAI025426"/>
</dbReference>
<reference evidence="2" key="2">
    <citation type="submission" date="2020-05" db="UniProtKB">
        <authorList>
            <consortium name="EnsemblMetazoa"/>
        </authorList>
    </citation>
    <scope>IDENTIFICATION</scope>
    <source>
        <strain evidence="2">IAEA</strain>
    </source>
</reference>
<sequence length="216" mass="25669">MSNNSICHADQRYVTYNIYNILNLCTLEAEIHLNSRTFILPGELEEVLDLSAVRLNVIRDNLEARLREKRTTFEKLILFEKRRMDGFRVKETREMLTLDELKERVETVDELFDMIEKLSREAKAINVEEHLLQLDISPFSALAEILEKMEPIEKLWNTAYEFEKDHQIWYHIKNDGRAAGFKIKKNFECQTTPRSFNLPQEESILRMKITFFPHNC</sequence>
<keyword evidence="3" id="KW-1185">Reference proteome</keyword>
<name>A0A1A9ZUF4_GLOPL</name>
<dbReference type="VEuPathDB" id="VectorBase:GPAI025426"/>
<reference evidence="3" key="1">
    <citation type="submission" date="2014-03" db="EMBL/GenBank/DDBJ databases">
        <authorList>
            <person name="Aksoy S."/>
            <person name="Warren W."/>
            <person name="Wilson R.K."/>
        </authorList>
    </citation>
    <scope>NUCLEOTIDE SEQUENCE [LARGE SCALE GENOMIC DNA]</scope>
    <source>
        <strain evidence="3">IAEA</strain>
    </source>
</reference>
<dbReference type="Proteomes" id="UP000092445">
    <property type="component" value="Unassembled WGS sequence"/>
</dbReference>
<evidence type="ECO:0000256" key="1">
    <source>
        <dbReference type="SAM" id="Coils"/>
    </source>
</evidence>
<accession>A0A1A9ZUF4</accession>
<proteinExistence type="predicted"/>
<keyword evidence="1" id="KW-0175">Coiled coil</keyword>
<evidence type="ECO:0000313" key="2">
    <source>
        <dbReference type="EnsemblMetazoa" id="GPAI025426-PA"/>
    </source>
</evidence>
<organism evidence="2 3">
    <name type="scientific">Glossina pallidipes</name>
    <name type="common">Tsetse fly</name>
    <dbReference type="NCBI Taxonomy" id="7398"/>
    <lineage>
        <taxon>Eukaryota</taxon>
        <taxon>Metazoa</taxon>
        <taxon>Ecdysozoa</taxon>
        <taxon>Arthropoda</taxon>
        <taxon>Hexapoda</taxon>
        <taxon>Insecta</taxon>
        <taxon>Pterygota</taxon>
        <taxon>Neoptera</taxon>
        <taxon>Endopterygota</taxon>
        <taxon>Diptera</taxon>
        <taxon>Brachycera</taxon>
        <taxon>Muscomorpha</taxon>
        <taxon>Hippoboscoidea</taxon>
        <taxon>Glossinidae</taxon>
        <taxon>Glossina</taxon>
    </lineage>
</organism>
<dbReference type="AlphaFoldDB" id="A0A1A9ZUF4"/>
<feature type="coiled-coil region" evidence="1">
    <location>
        <begin position="98"/>
        <end position="128"/>
    </location>
</feature>